<feature type="compositionally biased region" description="Basic and acidic residues" evidence="1">
    <location>
        <begin position="22"/>
        <end position="33"/>
    </location>
</feature>
<comment type="caution">
    <text evidence="2">The sequence shown here is derived from an EMBL/GenBank/DDBJ whole genome shotgun (WGS) entry which is preliminary data.</text>
</comment>
<feature type="region of interest" description="Disordered" evidence="1">
    <location>
        <begin position="101"/>
        <end position="131"/>
    </location>
</feature>
<accession>A0A178ZRD9</accession>
<evidence type="ECO:0008006" key="4">
    <source>
        <dbReference type="Google" id="ProtNLM"/>
    </source>
</evidence>
<dbReference type="Pfam" id="PF11951">
    <property type="entry name" value="Fungal_trans_2"/>
    <property type="match status" value="1"/>
</dbReference>
<proteinExistence type="predicted"/>
<feature type="compositionally biased region" description="Polar residues" evidence="1">
    <location>
        <begin position="121"/>
        <end position="131"/>
    </location>
</feature>
<dbReference type="AlphaFoldDB" id="A0A178ZRD9"/>
<organism evidence="2 3">
    <name type="scientific">Fonsecaea erecta</name>
    <dbReference type="NCBI Taxonomy" id="1367422"/>
    <lineage>
        <taxon>Eukaryota</taxon>
        <taxon>Fungi</taxon>
        <taxon>Dikarya</taxon>
        <taxon>Ascomycota</taxon>
        <taxon>Pezizomycotina</taxon>
        <taxon>Eurotiomycetes</taxon>
        <taxon>Chaetothyriomycetidae</taxon>
        <taxon>Chaetothyriales</taxon>
        <taxon>Herpotrichiellaceae</taxon>
        <taxon>Fonsecaea</taxon>
    </lineage>
</organism>
<sequence length="571" mass="64015">MPTLVNYNQSTFKNHAKPNKRRLQELQHSEARAHAARVAYWRKKGAPAAKPGQPQREGGDKSSEGGSLSQEPPDAGTIIKQESEKIYEVLQWNCDPSPESVFAGLPASGADIDRKSDQKHTPGSRSSSVATQIVTDSIPSSEKCRHHSEMASFYDSKQELFWEMPVDSIRIVRQPTSGLFDPFDSVPVRQGDEVVAAMDHYIHNWAPSQRPGLRYQATDNPLIRDTFPFALQNVELFEATVALCLSFKAAGQNFQTRMCSWALYHKGQALNGLRTKLNSGWVDEAVILATVFLMIIDNVFLDVDAYGAHLNGLRKMVKAAAPSTMEAFGGSLLSFVSWAESNALLIFGDRTALHDPATDKTQLQYPSQPFAPIITKTVSTMSMGFQSVATDGHLSYDVVSVLADTVRWTRLIDREQGSEPLSKEDQAFLMSLDPRLQSARVMRLCRVSAAGHNVEQAICKAVFVYHAHLLGWTCRCSGYRRIVEELGDTLRFWTFGKPWDTELWKWLALVTANAARRGQLHHLQMELMDRFVNLDSPAPGWDSIREVLTKFLFHSRLGREWKLCWETARGS</sequence>
<dbReference type="PANTHER" id="PTHR37540">
    <property type="entry name" value="TRANSCRIPTION FACTOR (ACR-2), PUTATIVE-RELATED-RELATED"/>
    <property type="match status" value="1"/>
</dbReference>
<keyword evidence="3" id="KW-1185">Reference proteome</keyword>
<feature type="compositionally biased region" description="Polar residues" evidence="1">
    <location>
        <begin position="1"/>
        <end position="13"/>
    </location>
</feature>
<evidence type="ECO:0000313" key="3">
    <source>
        <dbReference type="Proteomes" id="UP000078343"/>
    </source>
</evidence>
<feature type="region of interest" description="Disordered" evidence="1">
    <location>
        <begin position="1"/>
        <end position="75"/>
    </location>
</feature>
<dbReference type="InterPro" id="IPR021858">
    <property type="entry name" value="Fun_TF"/>
</dbReference>
<dbReference type="RefSeq" id="XP_018695771.1">
    <property type="nucleotide sequence ID" value="XM_018836121.1"/>
</dbReference>
<reference evidence="2 3" key="1">
    <citation type="submission" date="2016-04" db="EMBL/GenBank/DDBJ databases">
        <title>Draft genome of Fonsecaea erecta CBS 125763.</title>
        <authorList>
            <person name="Weiss V.A."/>
            <person name="Vicente V.A."/>
            <person name="Raittz R.T."/>
            <person name="Moreno L.F."/>
            <person name="De Souza E.M."/>
            <person name="Pedrosa F.O."/>
            <person name="Steffens M.B."/>
            <person name="Faoro H."/>
            <person name="Tadra-Sfeir M.Z."/>
            <person name="Najafzadeh M.J."/>
            <person name="Felipe M.S."/>
            <person name="Teixeira M."/>
            <person name="Sun J."/>
            <person name="Xi L."/>
            <person name="Gomes R."/>
            <person name="De Azevedo C.M."/>
            <person name="Salgado C.G."/>
            <person name="Da Silva M.B."/>
            <person name="Nascimento M.F."/>
            <person name="Queiroz-Telles F."/>
            <person name="Attili D.S."/>
            <person name="Gorbushina A."/>
        </authorList>
    </citation>
    <scope>NUCLEOTIDE SEQUENCE [LARGE SCALE GENOMIC DNA]</scope>
    <source>
        <strain evidence="2 3">CBS 125763</strain>
    </source>
</reference>
<dbReference type="GeneID" id="30008776"/>
<evidence type="ECO:0000313" key="2">
    <source>
        <dbReference type="EMBL" id="OAP62404.1"/>
    </source>
</evidence>
<evidence type="ECO:0000256" key="1">
    <source>
        <dbReference type="SAM" id="MobiDB-lite"/>
    </source>
</evidence>
<dbReference type="PANTHER" id="PTHR37540:SF5">
    <property type="entry name" value="TRANSCRIPTION FACTOR DOMAIN-CONTAINING PROTEIN"/>
    <property type="match status" value="1"/>
</dbReference>
<dbReference type="OrthoDB" id="4154938at2759"/>
<name>A0A178ZRD9_9EURO</name>
<dbReference type="Proteomes" id="UP000078343">
    <property type="component" value="Unassembled WGS sequence"/>
</dbReference>
<feature type="compositionally biased region" description="Basic and acidic residues" evidence="1">
    <location>
        <begin position="111"/>
        <end position="120"/>
    </location>
</feature>
<dbReference type="EMBL" id="LVYI01000003">
    <property type="protein sequence ID" value="OAP62404.1"/>
    <property type="molecule type" value="Genomic_DNA"/>
</dbReference>
<protein>
    <recommendedName>
        <fullName evidence="4">Transcription factor domain-containing protein</fullName>
    </recommendedName>
</protein>
<gene>
    <name evidence="2" type="ORF">AYL99_04607</name>
</gene>